<name>A0A327ZLG0_9ACTN</name>
<feature type="transmembrane region" description="Helical" evidence="1">
    <location>
        <begin position="62"/>
        <end position="87"/>
    </location>
</feature>
<dbReference type="RefSeq" id="WP_111647278.1">
    <property type="nucleotide sequence ID" value="NZ_JACHWI010000001.1"/>
</dbReference>
<feature type="transmembrane region" description="Helical" evidence="1">
    <location>
        <begin position="12"/>
        <end position="33"/>
    </location>
</feature>
<sequence length="104" mass="10567">MNNLTLALDSAWKVLLIGILIGAGLPAIFAFGIRSMAYGTGGDAEVHATGSAGPRPHPAGRIGAAACFGVVLLGVALGITFIVATGFGKELSFEHVYPTLVSKD</sequence>
<dbReference type="OrthoDB" id="3177419at2"/>
<accession>A0A327ZLG0</accession>
<dbReference type="Proteomes" id="UP000249341">
    <property type="component" value="Unassembled WGS sequence"/>
</dbReference>
<gene>
    <name evidence="2" type="ORF">B0I29_101674</name>
</gene>
<keyword evidence="3" id="KW-1185">Reference proteome</keyword>
<evidence type="ECO:0000313" key="2">
    <source>
        <dbReference type="EMBL" id="RAK43543.1"/>
    </source>
</evidence>
<proteinExistence type="predicted"/>
<keyword evidence="1" id="KW-0472">Membrane</keyword>
<evidence type="ECO:0000313" key="3">
    <source>
        <dbReference type="Proteomes" id="UP000249341"/>
    </source>
</evidence>
<dbReference type="EMBL" id="QLMJ01000001">
    <property type="protein sequence ID" value="RAK43543.1"/>
    <property type="molecule type" value="Genomic_DNA"/>
</dbReference>
<dbReference type="AlphaFoldDB" id="A0A327ZLG0"/>
<organism evidence="2 3">
    <name type="scientific">Actinoplanes lutulentus</name>
    <dbReference type="NCBI Taxonomy" id="1287878"/>
    <lineage>
        <taxon>Bacteria</taxon>
        <taxon>Bacillati</taxon>
        <taxon>Actinomycetota</taxon>
        <taxon>Actinomycetes</taxon>
        <taxon>Micromonosporales</taxon>
        <taxon>Micromonosporaceae</taxon>
        <taxon>Actinoplanes</taxon>
    </lineage>
</organism>
<comment type="caution">
    <text evidence="2">The sequence shown here is derived from an EMBL/GenBank/DDBJ whole genome shotgun (WGS) entry which is preliminary data.</text>
</comment>
<evidence type="ECO:0000256" key="1">
    <source>
        <dbReference type="SAM" id="Phobius"/>
    </source>
</evidence>
<keyword evidence="1" id="KW-1133">Transmembrane helix</keyword>
<keyword evidence="1" id="KW-0812">Transmembrane</keyword>
<reference evidence="2 3" key="1">
    <citation type="submission" date="2018-06" db="EMBL/GenBank/DDBJ databases">
        <title>Genomic Encyclopedia of Type Strains, Phase III (KMG-III): the genomes of soil and plant-associated and newly described type strains.</title>
        <authorList>
            <person name="Whitman W."/>
        </authorList>
    </citation>
    <scope>NUCLEOTIDE SEQUENCE [LARGE SCALE GENOMIC DNA]</scope>
    <source>
        <strain evidence="2 3">CGMCC 4.7090</strain>
    </source>
</reference>
<protein>
    <submittedName>
        <fullName evidence="2">Uncharacterized protein</fullName>
    </submittedName>
</protein>